<keyword evidence="2" id="KW-0690">Ribosome biogenesis</keyword>
<feature type="compositionally biased region" description="Acidic residues" evidence="4">
    <location>
        <begin position="435"/>
        <end position="463"/>
    </location>
</feature>
<evidence type="ECO:0000313" key="7">
    <source>
        <dbReference type="Proteomes" id="UP001479436"/>
    </source>
</evidence>
<organism evidence="6 7">
    <name type="scientific">Basidiobolus ranarum</name>
    <dbReference type="NCBI Taxonomy" id="34480"/>
    <lineage>
        <taxon>Eukaryota</taxon>
        <taxon>Fungi</taxon>
        <taxon>Fungi incertae sedis</taxon>
        <taxon>Zoopagomycota</taxon>
        <taxon>Entomophthoromycotina</taxon>
        <taxon>Basidiobolomycetes</taxon>
        <taxon>Basidiobolales</taxon>
        <taxon>Basidiobolaceae</taxon>
        <taxon>Basidiobolus</taxon>
    </lineage>
</organism>
<protein>
    <submittedName>
        <fullName evidence="6">Glycoside hydrolase 2 (Mannanase, beta-galactosidase)</fullName>
    </submittedName>
</protein>
<comment type="caution">
    <text evidence="6">The sequence shown here is derived from an EMBL/GenBank/DDBJ whole genome shotgun (WGS) entry which is preliminary data.</text>
</comment>
<feature type="region of interest" description="Disordered" evidence="4">
    <location>
        <begin position="1"/>
        <end position="50"/>
    </location>
</feature>
<dbReference type="GO" id="GO:0016787">
    <property type="term" value="F:hydrolase activity"/>
    <property type="evidence" value="ECO:0007669"/>
    <property type="project" value="UniProtKB-KW"/>
</dbReference>
<feature type="region of interest" description="Disordered" evidence="4">
    <location>
        <begin position="553"/>
        <end position="574"/>
    </location>
</feature>
<feature type="region of interest" description="Disordered" evidence="4">
    <location>
        <begin position="621"/>
        <end position="647"/>
    </location>
</feature>
<comment type="subcellular location">
    <subcellularLocation>
        <location evidence="1">Nucleus</location>
        <location evidence="1">Nucleolus</location>
    </subcellularLocation>
</comment>
<evidence type="ECO:0000256" key="3">
    <source>
        <dbReference type="ARBA" id="ARBA00023242"/>
    </source>
</evidence>
<dbReference type="SUPFAM" id="SSF52540">
    <property type="entry name" value="P-loop containing nucleoside triphosphate hydrolases"/>
    <property type="match status" value="1"/>
</dbReference>
<evidence type="ECO:0000256" key="4">
    <source>
        <dbReference type="SAM" id="MobiDB-lite"/>
    </source>
</evidence>
<gene>
    <name evidence="6" type="primary">BMS1</name>
    <name evidence="6" type="ORF">K7432_010072</name>
</gene>
<dbReference type="SMART" id="SM00785">
    <property type="entry name" value="AARP2CN"/>
    <property type="match status" value="1"/>
</dbReference>
<dbReference type="InterPro" id="IPR030387">
    <property type="entry name" value="G_Bms1/Tsr1_dom"/>
</dbReference>
<evidence type="ECO:0000259" key="5">
    <source>
        <dbReference type="PROSITE" id="PS51714"/>
    </source>
</evidence>
<accession>A0ABR2VWG9</accession>
<keyword evidence="7" id="KW-1185">Reference proteome</keyword>
<dbReference type="InterPro" id="IPR007034">
    <property type="entry name" value="BMS1_TSR1_C"/>
</dbReference>
<dbReference type="InterPro" id="IPR039761">
    <property type="entry name" value="Bms1/Tsr1"/>
</dbReference>
<sequence length="1135" mass="130523">MEQRENKSHRARQAGPKSKKARRQSDEKSNPKAFASFSGRKAEKIIRRNADRDQKKLHVPLVDRTPIEAPPVVVAIVGPPGSGKSTLIKSLVKKYTKHNLSEIKGPITVISGKKRRLTFIECTNDMNAMIDVAKVADLVLLLIDASFGFEMETFEFLNVLQAHGFPKIMGVLTHLDKFRDNKKLRKTKKRLKNRFWTEIYQGAKLFYLSGVLNGRYPNTEILNLSRFISVMKFRPLIWRNTHPYLLADRIEDITDPEEVRQNPKIDRDVTLYGYLRGTNFKPGMKVHIPGSGDHVVEEIDILTDPCPLPEKVRKSLSEKQKLIYAPMSDVGGIMYDKDAVYINIPGNFTKKSQYAVGEDGEEQEEVEIESGPGEKMVMNMQDAEDTLEDQLKQSELRIFKDSAPLKADAVTSNGPTESLEEDESGRVRRRAVFGDGDEEDNSDDAEDDDEEEEDDEEVYDSDDQGQSRRAAVKDYTGTKKHPDSDDDKEEEVAFAESDSDLGELSHEEDSDIDEFDGSLRWKTDLVEKARSSFYEKRRTNLMQLVYGDKDPELIYNGEVSDDDNQSDQENSDDDLFTVRKASTKSSESALTDTCKTSLVPEDDLDQWDDDDVLDSIRNKFITGSLDDENQEEDSQNPAAEEEVYGDFEDLETGEVVQAPEVEEEEKTPQELEREAIAKKKEDLKKKFNAEYDGDEDEEKGDFYDEAKEAIAKQLQLNRDEFEDDDPLTRAQVEGFRAGTYVRMVFKSMPCEFVQYFDPAYPVIVGGLLSNEENFGYIQVRIKRHRWHRKILKTNDPLIFSLGWRRFQSMPVYSLDDRTRNRMLKYTPEHMHCLATFYGPITPPNTGFCCIQSVSKNTPNFRICATGVVLDIDHSVEIVKKLKLTGVPYKVHKNSAFIKDMFTSGLEVAKFEGAHIRTVSGIRGQVKKPLNKPDGHFRATFEDKVLMSDIVFLRAWYPIKPRKFYNPVTSLLLSSKKTWQGMRLVAEIRHAQNVATPSNPDSHYKDIHRETRKFNPLKVPRQLQSELPFSSKPKQLTKQKRPGLLQRRAVVLEPHEKRIYSLMQQIQTLKKDKDRKRKIKQAERKEVHKKKVAKDEEKYNDRQKRDRREYFKKEGLEQKRMAAQASGRYAKKPKTE</sequence>
<feature type="domain" description="Bms1-type G" evidence="5">
    <location>
        <begin position="69"/>
        <end position="234"/>
    </location>
</feature>
<dbReference type="Pfam" id="PF08142">
    <property type="entry name" value="AARP2CN"/>
    <property type="match status" value="1"/>
</dbReference>
<dbReference type="Pfam" id="PF22298">
    <property type="entry name" value="Tsr1_G-like"/>
    <property type="match status" value="1"/>
</dbReference>
<keyword evidence="6" id="KW-0378">Hydrolase</keyword>
<feature type="compositionally biased region" description="Acidic residues" evidence="4">
    <location>
        <begin position="484"/>
        <end position="514"/>
    </location>
</feature>
<dbReference type="Gene3D" id="3.40.50.300">
    <property type="entry name" value="P-loop containing nucleotide triphosphate hydrolases"/>
    <property type="match status" value="1"/>
</dbReference>
<proteinExistence type="predicted"/>
<evidence type="ECO:0000256" key="2">
    <source>
        <dbReference type="ARBA" id="ARBA00022517"/>
    </source>
</evidence>
<reference evidence="6 7" key="1">
    <citation type="submission" date="2023-04" db="EMBL/GenBank/DDBJ databases">
        <title>Genome of Basidiobolus ranarum AG-B5.</title>
        <authorList>
            <person name="Stajich J.E."/>
            <person name="Carter-House D."/>
            <person name="Gryganskyi A."/>
        </authorList>
    </citation>
    <scope>NUCLEOTIDE SEQUENCE [LARGE SCALE GENOMIC DNA]</scope>
    <source>
        <strain evidence="6 7">AG-B5</strain>
    </source>
</reference>
<dbReference type="Pfam" id="PF04950">
    <property type="entry name" value="RIBIOP_C"/>
    <property type="match status" value="1"/>
</dbReference>
<evidence type="ECO:0000313" key="6">
    <source>
        <dbReference type="EMBL" id="KAK9704640.1"/>
    </source>
</evidence>
<keyword evidence="3" id="KW-0539">Nucleus</keyword>
<dbReference type="SMART" id="SM01362">
    <property type="entry name" value="DUF663"/>
    <property type="match status" value="1"/>
</dbReference>
<dbReference type="EMBL" id="JASJQH010007541">
    <property type="protein sequence ID" value="KAK9704640.1"/>
    <property type="molecule type" value="Genomic_DNA"/>
</dbReference>
<dbReference type="InterPro" id="IPR027417">
    <property type="entry name" value="P-loop_NTPase"/>
</dbReference>
<dbReference type="InterPro" id="IPR037875">
    <property type="entry name" value="Bms1_N"/>
</dbReference>
<feature type="compositionally biased region" description="Acidic residues" evidence="4">
    <location>
        <begin position="559"/>
        <end position="574"/>
    </location>
</feature>
<dbReference type="CDD" id="cd01882">
    <property type="entry name" value="BMS1"/>
    <property type="match status" value="1"/>
</dbReference>
<evidence type="ECO:0000256" key="1">
    <source>
        <dbReference type="ARBA" id="ARBA00004604"/>
    </source>
</evidence>
<feature type="region of interest" description="Disordered" evidence="4">
    <location>
        <begin position="1070"/>
        <end position="1135"/>
    </location>
</feature>
<feature type="compositionally biased region" description="Acidic residues" evidence="4">
    <location>
        <begin position="625"/>
        <end position="647"/>
    </location>
</feature>
<feature type="region of interest" description="Disordered" evidence="4">
    <location>
        <begin position="407"/>
        <end position="514"/>
    </location>
</feature>
<dbReference type="InterPro" id="IPR012948">
    <property type="entry name" value="AARP2CN"/>
</dbReference>
<feature type="compositionally biased region" description="Basic and acidic residues" evidence="4">
    <location>
        <begin position="40"/>
        <end position="50"/>
    </location>
</feature>
<dbReference type="PANTHER" id="PTHR12858">
    <property type="entry name" value="RIBOSOME BIOGENESIS PROTEIN"/>
    <property type="match status" value="1"/>
</dbReference>
<feature type="compositionally biased region" description="Basic residues" evidence="4">
    <location>
        <begin position="9"/>
        <end position="22"/>
    </location>
</feature>
<dbReference type="PROSITE" id="PS51714">
    <property type="entry name" value="G_BMS1"/>
    <property type="match status" value="1"/>
</dbReference>
<feature type="compositionally biased region" description="Basic and acidic residues" evidence="4">
    <location>
        <begin position="1092"/>
        <end position="1119"/>
    </location>
</feature>
<name>A0ABR2VWG9_9FUNG</name>
<dbReference type="Proteomes" id="UP001479436">
    <property type="component" value="Unassembled WGS sequence"/>
</dbReference>
<dbReference type="PANTHER" id="PTHR12858:SF2">
    <property type="entry name" value="RIBOSOME BIOGENESIS PROTEIN BMS1 HOMOLOG"/>
    <property type="match status" value="1"/>
</dbReference>